<comment type="caution">
    <text evidence="3">The sequence shown here is derived from an EMBL/GenBank/DDBJ whole genome shotgun (WGS) entry which is preliminary data.</text>
</comment>
<evidence type="ECO:0000256" key="1">
    <source>
        <dbReference type="SAM" id="MobiDB-lite"/>
    </source>
</evidence>
<dbReference type="GO" id="GO:0006508">
    <property type="term" value="P:proteolysis"/>
    <property type="evidence" value="ECO:0007669"/>
    <property type="project" value="TreeGrafter"/>
</dbReference>
<keyword evidence="4" id="KW-1185">Reference proteome</keyword>
<evidence type="ECO:0000259" key="2">
    <source>
        <dbReference type="Pfam" id="PF01433"/>
    </source>
</evidence>
<dbReference type="Pfam" id="PF01433">
    <property type="entry name" value="Peptidase_M1"/>
    <property type="match status" value="1"/>
</dbReference>
<dbReference type="GO" id="GO:0008270">
    <property type="term" value="F:zinc ion binding"/>
    <property type="evidence" value="ECO:0007669"/>
    <property type="project" value="InterPro"/>
</dbReference>
<feature type="compositionally biased region" description="Basic and acidic residues" evidence="1">
    <location>
        <begin position="608"/>
        <end position="625"/>
    </location>
</feature>
<dbReference type="AlphaFoldDB" id="A0AAV5SB89"/>
<dbReference type="Proteomes" id="UP001432027">
    <property type="component" value="Unassembled WGS sequence"/>
</dbReference>
<dbReference type="GO" id="GO:0005737">
    <property type="term" value="C:cytoplasm"/>
    <property type="evidence" value="ECO:0007669"/>
    <property type="project" value="TreeGrafter"/>
</dbReference>
<dbReference type="InterPro" id="IPR027268">
    <property type="entry name" value="Peptidase_M4/M1_CTD_sf"/>
</dbReference>
<dbReference type="SUPFAM" id="SSF55486">
    <property type="entry name" value="Metalloproteases ('zincins'), catalytic domain"/>
    <property type="match status" value="1"/>
</dbReference>
<dbReference type="PANTHER" id="PTHR11533">
    <property type="entry name" value="PROTEASE M1 ZINC METALLOPROTEASE"/>
    <property type="match status" value="1"/>
</dbReference>
<evidence type="ECO:0000313" key="4">
    <source>
        <dbReference type="Proteomes" id="UP001432027"/>
    </source>
</evidence>
<dbReference type="Gene3D" id="2.60.40.1910">
    <property type="match status" value="1"/>
</dbReference>
<accession>A0AAV5SB89</accession>
<protein>
    <recommendedName>
        <fullName evidence="2">Peptidase M1 membrane alanine aminopeptidase domain-containing protein</fullName>
    </recommendedName>
</protein>
<proteinExistence type="predicted"/>
<dbReference type="GO" id="GO:0005615">
    <property type="term" value="C:extracellular space"/>
    <property type="evidence" value="ECO:0007669"/>
    <property type="project" value="TreeGrafter"/>
</dbReference>
<dbReference type="PANTHER" id="PTHR11533:SF299">
    <property type="entry name" value="AMINOPEPTIDASE"/>
    <property type="match status" value="1"/>
</dbReference>
<dbReference type="GO" id="GO:0016020">
    <property type="term" value="C:membrane"/>
    <property type="evidence" value="ECO:0007669"/>
    <property type="project" value="TreeGrafter"/>
</dbReference>
<dbReference type="GO" id="GO:0070006">
    <property type="term" value="F:metalloaminopeptidase activity"/>
    <property type="evidence" value="ECO:0007669"/>
    <property type="project" value="TreeGrafter"/>
</dbReference>
<dbReference type="Gene3D" id="1.10.390.10">
    <property type="entry name" value="Neutral Protease Domain 2"/>
    <property type="match status" value="1"/>
</dbReference>
<sequence length="625" mass="73559">VADMNEKMMESSLSHAIFSVQSYFSALSINSSHVFEKMDFVFVPDHISAMENVGHVTAGDSHIKHRYMYVHELMHQYFGNLITLSWWDEVWINEGLTTMYEIDAVHGEIGTRGSINELRKRRDQHIQLDSFRKTAPLKNEATTELEAWANFDKSYSKGSVILFMMRHLIGEKPWKEGVETFLNKFAFKAVTGDAFLKTIREVARRFHTDETPDFTFHMAKDFFEMRGFPLLKIKRDGRKIKFRQVRFVRGFLDGPNKDNIERSRHYWRIPVYLVKLDGTPYKTILMSSRELAFEVDTDDELILDPTKIVYYRVVYGAETYNKLAQAGLQWADVSPIIHDLVHSAFSGYADIQLAFDVLYRDFKLKHDRQITTWMYRLLRQMFYFDTERRLRVYGLLSRGKSSTDYPENDARNDNPIPYLCGDIYILEDALREYTNNRENLAMVFCREIKKSKGEEEYRELLESFINGDDQIFHPQDVKDYIALLKIHYPNATADLMVKISKDFKDAFEAADQSQLEHKFAGFLHDFQDGFDVGNTEQLHRIFENLPRAARQNRDFITRIFNMKHAAMTENRELGDKIEMELKKHLERKEDYRGKFTKSRVFPLGKPLDSLDLKPESPRSREPQYY</sequence>
<feature type="region of interest" description="Disordered" evidence="1">
    <location>
        <begin position="601"/>
        <end position="625"/>
    </location>
</feature>
<gene>
    <name evidence="3" type="ORF">PENTCL1PPCAC_2711</name>
</gene>
<dbReference type="EMBL" id="BTSX01000001">
    <property type="protein sequence ID" value="GMS80536.1"/>
    <property type="molecule type" value="Genomic_DNA"/>
</dbReference>
<organism evidence="3 4">
    <name type="scientific">Pristionchus entomophagus</name>
    <dbReference type="NCBI Taxonomy" id="358040"/>
    <lineage>
        <taxon>Eukaryota</taxon>
        <taxon>Metazoa</taxon>
        <taxon>Ecdysozoa</taxon>
        <taxon>Nematoda</taxon>
        <taxon>Chromadorea</taxon>
        <taxon>Rhabditida</taxon>
        <taxon>Rhabditina</taxon>
        <taxon>Diplogasteromorpha</taxon>
        <taxon>Diplogasteroidea</taxon>
        <taxon>Neodiplogasteridae</taxon>
        <taxon>Pristionchus</taxon>
    </lineage>
</organism>
<feature type="domain" description="Peptidase M1 membrane alanine aminopeptidase" evidence="2">
    <location>
        <begin position="29"/>
        <end position="203"/>
    </location>
</feature>
<dbReference type="GO" id="GO:0042277">
    <property type="term" value="F:peptide binding"/>
    <property type="evidence" value="ECO:0007669"/>
    <property type="project" value="TreeGrafter"/>
</dbReference>
<reference evidence="3" key="1">
    <citation type="submission" date="2023-10" db="EMBL/GenBank/DDBJ databases">
        <title>Genome assembly of Pristionchus species.</title>
        <authorList>
            <person name="Yoshida K."/>
            <person name="Sommer R.J."/>
        </authorList>
    </citation>
    <scope>NUCLEOTIDE SEQUENCE</scope>
    <source>
        <strain evidence="3">RS0144</strain>
    </source>
</reference>
<feature type="non-terminal residue" evidence="3">
    <location>
        <position position="1"/>
    </location>
</feature>
<dbReference type="InterPro" id="IPR050344">
    <property type="entry name" value="Peptidase_M1_aminopeptidases"/>
</dbReference>
<dbReference type="InterPro" id="IPR014782">
    <property type="entry name" value="Peptidase_M1_dom"/>
</dbReference>
<dbReference type="GO" id="GO:0043171">
    <property type="term" value="P:peptide catabolic process"/>
    <property type="evidence" value="ECO:0007669"/>
    <property type="project" value="TreeGrafter"/>
</dbReference>
<evidence type="ECO:0000313" key="3">
    <source>
        <dbReference type="EMBL" id="GMS80536.1"/>
    </source>
</evidence>
<name>A0AAV5SB89_9BILA</name>